<dbReference type="InParanoid" id="A0A2I4FL21"/>
<name>A0A2I4FL21_JUGRE</name>
<accession>A0A2I4FL21</accession>
<keyword evidence="1" id="KW-0472">Membrane</keyword>
<dbReference type="KEGG" id="jre:108999946"/>
<dbReference type="GeneID" id="108999946"/>
<evidence type="ECO:0000256" key="1">
    <source>
        <dbReference type="SAM" id="Phobius"/>
    </source>
</evidence>
<dbReference type="AlphaFoldDB" id="A0A2I4FL21"/>
<reference evidence="3" key="1">
    <citation type="submission" date="2025-08" db="UniProtKB">
        <authorList>
            <consortium name="RefSeq"/>
        </authorList>
    </citation>
    <scope>IDENTIFICATION</scope>
    <source>
        <tissue evidence="3">Leaves</tissue>
    </source>
</reference>
<dbReference type="Pfam" id="PF03140">
    <property type="entry name" value="DUF247"/>
    <property type="match status" value="2"/>
</dbReference>
<dbReference type="RefSeq" id="XP_018832359.2">
    <property type="nucleotide sequence ID" value="XM_018976814.2"/>
</dbReference>
<sequence length="534" mass="61145">MENSTIQQKVATTTASVLITNANQNAEIHQILDQEAANTLYSGNQHRELVISIKEMVQSCLDPPLSANECCIYRIPANLRKLNEEACTPQVISIGPFHHGCKRLELMEKLKLKYFQRFLQRTSFNVESLVNAIKLHEERVRGCYAETIEFSSDDFVKLILMDGIFIIEFFYREGFQELSSVIRENHILVNSISWQAINMDLRLLENQLPFFVLDILFNLAYAPNDESVHPSLTSLVIEVFGTFQDHKFPRNYLEVQPIRHFIDLTKAFFVPSSRKLLKSPPESNDLGRSTDHLYIASQLYEGGVKYKLIRSCKCLLDLTRHLRNLVGLARAFFLPSSRKQVLSDESNDLPNANHLCTASQLYNAGVKFKVSSSKWLVDLTFTNGNLEIPRIYLDNDTETIYRNVIAFDQCHYPLDSHLTDYIVLLQFLINTPKDAELLIRKGIIINWLPNSGAVASLFQNLDTNILYHPSTSAYRGLFRDLNAFYNNTKHTWKATLKRDYFSTPWKITSTAAAVTLLLLTLGQFICSIIQLVKM</sequence>
<evidence type="ECO:0000313" key="3">
    <source>
        <dbReference type="RefSeq" id="XP_018832359.2"/>
    </source>
</evidence>
<dbReference type="PANTHER" id="PTHR31170">
    <property type="entry name" value="BNAC04G53230D PROTEIN"/>
    <property type="match status" value="1"/>
</dbReference>
<keyword evidence="1" id="KW-1133">Transmembrane helix</keyword>
<dbReference type="STRING" id="51240.A0A2I4FL21"/>
<dbReference type="PANTHER" id="PTHR31170:SF23">
    <property type="match status" value="1"/>
</dbReference>
<protein>
    <submittedName>
        <fullName evidence="3">UPF0481 protein At3g47200-like</fullName>
    </submittedName>
</protein>
<dbReference type="InterPro" id="IPR004158">
    <property type="entry name" value="DUF247_pln"/>
</dbReference>
<evidence type="ECO:0000313" key="2">
    <source>
        <dbReference type="Proteomes" id="UP000235220"/>
    </source>
</evidence>
<dbReference type="Proteomes" id="UP000235220">
    <property type="component" value="Chromosome 8"/>
</dbReference>
<keyword evidence="1" id="KW-0812">Transmembrane</keyword>
<organism evidence="2 3">
    <name type="scientific">Juglans regia</name>
    <name type="common">English walnut</name>
    <dbReference type="NCBI Taxonomy" id="51240"/>
    <lineage>
        <taxon>Eukaryota</taxon>
        <taxon>Viridiplantae</taxon>
        <taxon>Streptophyta</taxon>
        <taxon>Embryophyta</taxon>
        <taxon>Tracheophyta</taxon>
        <taxon>Spermatophyta</taxon>
        <taxon>Magnoliopsida</taxon>
        <taxon>eudicotyledons</taxon>
        <taxon>Gunneridae</taxon>
        <taxon>Pentapetalae</taxon>
        <taxon>rosids</taxon>
        <taxon>fabids</taxon>
        <taxon>Fagales</taxon>
        <taxon>Juglandaceae</taxon>
        <taxon>Juglans</taxon>
    </lineage>
</organism>
<gene>
    <name evidence="3" type="primary">LOC108999946</name>
</gene>
<keyword evidence="2" id="KW-1185">Reference proteome</keyword>
<dbReference type="OrthoDB" id="672127at2759"/>
<feature type="transmembrane region" description="Helical" evidence="1">
    <location>
        <begin position="511"/>
        <end position="532"/>
    </location>
</feature>
<proteinExistence type="predicted"/>